<dbReference type="InterPro" id="IPR004474">
    <property type="entry name" value="LytR_CpsA_psr"/>
</dbReference>
<proteinExistence type="inferred from homology"/>
<dbReference type="NCBIfam" id="TIGR00350">
    <property type="entry name" value="lytR_cpsA_psr"/>
    <property type="match status" value="1"/>
</dbReference>
<name>A0ABT0JXJ2_9ACTN</name>
<accession>A0ABT0JXJ2</accession>
<keyword evidence="6" id="KW-1185">Reference proteome</keyword>
<dbReference type="Proteomes" id="UP001201873">
    <property type="component" value="Unassembled WGS sequence"/>
</dbReference>
<keyword evidence="3" id="KW-0812">Transmembrane</keyword>
<evidence type="ECO:0000256" key="3">
    <source>
        <dbReference type="SAM" id="Phobius"/>
    </source>
</evidence>
<dbReference type="PANTHER" id="PTHR33392">
    <property type="entry name" value="POLYISOPRENYL-TEICHOIC ACID--PEPTIDOGLYCAN TEICHOIC ACID TRANSFERASE TAGU"/>
    <property type="match status" value="1"/>
</dbReference>
<gene>
    <name evidence="5" type="ORF">MXD59_10830</name>
</gene>
<feature type="transmembrane region" description="Helical" evidence="3">
    <location>
        <begin position="150"/>
        <end position="173"/>
    </location>
</feature>
<feature type="compositionally biased region" description="Basic and acidic residues" evidence="2">
    <location>
        <begin position="80"/>
        <end position="109"/>
    </location>
</feature>
<feature type="region of interest" description="Disordered" evidence="2">
    <location>
        <begin position="1"/>
        <end position="142"/>
    </location>
</feature>
<evidence type="ECO:0000259" key="4">
    <source>
        <dbReference type="Pfam" id="PF03816"/>
    </source>
</evidence>
<feature type="domain" description="Cell envelope-related transcriptional attenuator" evidence="4">
    <location>
        <begin position="226"/>
        <end position="390"/>
    </location>
</feature>
<feature type="compositionally biased region" description="Basic and acidic residues" evidence="2">
    <location>
        <begin position="37"/>
        <end position="56"/>
    </location>
</feature>
<comment type="similarity">
    <text evidence="1">Belongs to the LytR/CpsA/Psr (LCP) family.</text>
</comment>
<comment type="caution">
    <text evidence="5">The sequence shown here is derived from an EMBL/GenBank/DDBJ whole genome shotgun (WGS) entry which is preliminary data.</text>
</comment>
<keyword evidence="3" id="KW-0472">Membrane</keyword>
<organism evidence="5 6">
    <name type="scientific">Frankia umida</name>
    <dbReference type="NCBI Taxonomy" id="573489"/>
    <lineage>
        <taxon>Bacteria</taxon>
        <taxon>Bacillati</taxon>
        <taxon>Actinomycetota</taxon>
        <taxon>Actinomycetes</taxon>
        <taxon>Frankiales</taxon>
        <taxon>Frankiaceae</taxon>
        <taxon>Frankia</taxon>
    </lineage>
</organism>
<feature type="compositionally biased region" description="Basic and acidic residues" evidence="2">
    <location>
        <begin position="120"/>
        <end position="135"/>
    </location>
</feature>
<dbReference type="PANTHER" id="PTHR33392:SF6">
    <property type="entry name" value="POLYISOPRENYL-TEICHOIC ACID--PEPTIDOGLYCAN TEICHOIC ACID TRANSFERASE TAGU"/>
    <property type="match status" value="1"/>
</dbReference>
<feature type="compositionally biased region" description="Low complexity" evidence="2">
    <location>
        <begin position="24"/>
        <end position="36"/>
    </location>
</feature>
<feature type="compositionally biased region" description="Basic and acidic residues" evidence="2">
    <location>
        <begin position="1"/>
        <end position="23"/>
    </location>
</feature>
<protein>
    <submittedName>
        <fullName evidence="5">LCP family protein</fullName>
    </submittedName>
</protein>
<evidence type="ECO:0000313" key="6">
    <source>
        <dbReference type="Proteomes" id="UP001201873"/>
    </source>
</evidence>
<evidence type="ECO:0000256" key="2">
    <source>
        <dbReference type="SAM" id="MobiDB-lite"/>
    </source>
</evidence>
<dbReference type="InterPro" id="IPR050922">
    <property type="entry name" value="LytR/CpsA/Psr_CW_biosynth"/>
</dbReference>
<keyword evidence="3" id="KW-1133">Transmembrane helix</keyword>
<reference evidence="5 6" key="1">
    <citation type="submission" date="2022-04" db="EMBL/GenBank/DDBJ databases">
        <title>Genome diversity in the genus Frankia.</title>
        <authorList>
            <person name="Carlos-Shanley C."/>
            <person name="Hahn D."/>
        </authorList>
    </citation>
    <scope>NUCLEOTIDE SEQUENCE [LARGE SCALE GENOMIC DNA]</scope>
    <source>
        <strain evidence="5 6">Ag45/Mut15</strain>
    </source>
</reference>
<dbReference type="EMBL" id="JALKFT010000008">
    <property type="protein sequence ID" value="MCK9876266.1"/>
    <property type="molecule type" value="Genomic_DNA"/>
</dbReference>
<evidence type="ECO:0000313" key="5">
    <source>
        <dbReference type="EMBL" id="MCK9876266.1"/>
    </source>
</evidence>
<dbReference type="Gene3D" id="3.40.630.190">
    <property type="entry name" value="LCP protein"/>
    <property type="match status" value="1"/>
</dbReference>
<dbReference type="RefSeq" id="WP_248824563.1">
    <property type="nucleotide sequence ID" value="NZ_JALKFT010000008.1"/>
</dbReference>
<dbReference type="Pfam" id="PF03816">
    <property type="entry name" value="LytR_cpsA_psr"/>
    <property type="match status" value="1"/>
</dbReference>
<evidence type="ECO:0000256" key="1">
    <source>
        <dbReference type="ARBA" id="ARBA00006068"/>
    </source>
</evidence>
<sequence length="537" mass="56182">MTWPPHRPDRDGPPEPDRGDRPGRGAPDPRGGAPRDPGARDRAPRTPPGRDPRRVPPAENWPAGRQPQRRPPAAGPPTRRYPDARGDRDGRAGQRGWDGRVGDADRYPDSRQAGAIPPTRIDRPVVDRPGTREPEPAAEPAQRLDGVRRVVTVVAAAMAMVVLVLATAGWSVLRHYDGRVSHVALRFGSGADRPSAAGGGTQNILLVGSDSRAGTNGAFGQTDGQRSDTTILAHLDANGSTTLISFPRDLWVTIPAYTDARGTDHAAQRSKLNAAFSYGGPSLLVSTIETLTGIRVNHYVQIDFVGFQGMTDALGGVTVCIRELPTELKARGFDNLHDRFSGFSGQVGENRLDGAQALAFVRQRYGLPESDLDRIRRQQQFLGVIFKRISSSDTLLNPSRMINVVDAATAALTLDDGTSLADLRLLALRMQSIGSGGVVFATVPAVASTRAGQSVLLPDPATLATFLKPFGGSTSEQGTTGALSVVPGGSGAGGSGGAAVGTGSRTAVPVGWTRPLAASVVAADAPAAGAAPAGCTY</sequence>